<comment type="caution">
    <text evidence="1">The sequence shown here is derived from an EMBL/GenBank/DDBJ whole genome shotgun (WGS) entry which is preliminary data.</text>
</comment>
<proteinExistence type="predicted"/>
<keyword evidence="2" id="KW-1185">Reference proteome</keyword>
<evidence type="ECO:0000313" key="1">
    <source>
        <dbReference type="EMBL" id="GAA0139777.1"/>
    </source>
</evidence>
<dbReference type="Gene3D" id="1.10.340.70">
    <property type="match status" value="1"/>
</dbReference>
<name>A0AAV3NK82_LITER</name>
<dbReference type="EMBL" id="BAABME010000119">
    <property type="protein sequence ID" value="GAA0139777.1"/>
    <property type="molecule type" value="Genomic_DNA"/>
</dbReference>
<gene>
    <name evidence="1" type="ORF">LIER_01258</name>
</gene>
<dbReference type="AlphaFoldDB" id="A0AAV3NK82"/>
<dbReference type="Proteomes" id="UP001454036">
    <property type="component" value="Unassembled WGS sequence"/>
</dbReference>
<protein>
    <recommendedName>
        <fullName evidence="3">Integrase zinc-binding domain-containing protein</fullName>
    </recommendedName>
</protein>
<sequence length="82" mass="9728">MYNDELYKKSWDGPLLRCVSQEDILKILFEVDQGWCGSHISGWSLVVKITCVGYFWPTLVQDSMNFVKKCDVHYSRKYYLPR</sequence>
<dbReference type="PANTHER" id="PTHR48475">
    <property type="entry name" value="RIBONUCLEASE H"/>
    <property type="match status" value="1"/>
</dbReference>
<organism evidence="1 2">
    <name type="scientific">Lithospermum erythrorhizon</name>
    <name type="common">Purple gromwell</name>
    <name type="synonym">Lithospermum officinale var. erythrorhizon</name>
    <dbReference type="NCBI Taxonomy" id="34254"/>
    <lineage>
        <taxon>Eukaryota</taxon>
        <taxon>Viridiplantae</taxon>
        <taxon>Streptophyta</taxon>
        <taxon>Embryophyta</taxon>
        <taxon>Tracheophyta</taxon>
        <taxon>Spermatophyta</taxon>
        <taxon>Magnoliopsida</taxon>
        <taxon>eudicotyledons</taxon>
        <taxon>Gunneridae</taxon>
        <taxon>Pentapetalae</taxon>
        <taxon>asterids</taxon>
        <taxon>lamiids</taxon>
        <taxon>Boraginales</taxon>
        <taxon>Boraginaceae</taxon>
        <taxon>Boraginoideae</taxon>
        <taxon>Lithospermeae</taxon>
        <taxon>Lithospermum</taxon>
    </lineage>
</organism>
<reference evidence="1 2" key="1">
    <citation type="submission" date="2024-01" db="EMBL/GenBank/DDBJ databases">
        <title>The complete chloroplast genome sequence of Lithospermum erythrorhizon: insights into the phylogenetic relationship among Boraginaceae species and the maternal lineages of purple gromwells.</title>
        <authorList>
            <person name="Okada T."/>
            <person name="Watanabe K."/>
        </authorList>
    </citation>
    <scope>NUCLEOTIDE SEQUENCE [LARGE SCALE GENOMIC DNA]</scope>
</reference>
<evidence type="ECO:0000313" key="2">
    <source>
        <dbReference type="Proteomes" id="UP001454036"/>
    </source>
</evidence>
<accession>A0AAV3NK82</accession>
<evidence type="ECO:0008006" key="3">
    <source>
        <dbReference type="Google" id="ProtNLM"/>
    </source>
</evidence>
<dbReference type="PANTHER" id="PTHR48475:SF1">
    <property type="entry name" value="RNASE H TYPE-1 DOMAIN-CONTAINING PROTEIN"/>
    <property type="match status" value="1"/>
</dbReference>